<dbReference type="PANTHER" id="PTHR35526">
    <property type="entry name" value="ANTI-SIGMA-F FACTOR RSBW-RELATED"/>
    <property type="match status" value="1"/>
</dbReference>
<organism evidence="8 9">
    <name type="scientific">Desulfuribacillus alkaliarsenatis</name>
    <dbReference type="NCBI Taxonomy" id="766136"/>
    <lineage>
        <taxon>Bacteria</taxon>
        <taxon>Bacillati</taxon>
        <taxon>Bacillota</taxon>
        <taxon>Desulfuribacillia</taxon>
        <taxon>Desulfuribacillales</taxon>
        <taxon>Desulfuribacillaceae</taxon>
        <taxon>Desulfuribacillus</taxon>
    </lineage>
</organism>
<protein>
    <submittedName>
        <fullName evidence="8">Anti-sigma F factor</fullName>
    </submittedName>
</protein>
<proteinExistence type="inferred from homology"/>
<dbReference type="GO" id="GO:0004674">
    <property type="term" value="F:protein serine/threonine kinase activity"/>
    <property type="evidence" value="ECO:0007669"/>
    <property type="project" value="UniProtKB-KW"/>
</dbReference>
<dbReference type="GO" id="GO:0005524">
    <property type="term" value="F:ATP binding"/>
    <property type="evidence" value="ECO:0007669"/>
    <property type="project" value="UniProtKB-KW"/>
</dbReference>
<dbReference type="Gene3D" id="3.30.565.10">
    <property type="entry name" value="Histidine kinase-like ATPase, C-terminal domain"/>
    <property type="match status" value="1"/>
</dbReference>
<reference evidence="8 9" key="1">
    <citation type="submission" date="2016-09" db="EMBL/GenBank/DDBJ databases">
        <title>Draft genome sequence for the type strain of Desulfuribacillus alkaliarsenatis AHT28, an obligately anaerobic, sulfidogenic bacterium isolated from Russian soda lake sediments.</title>
        <authorList>
            <person name="Abin C.A."/>
            <person name="Hollibaugh J.T."/>
        </authorList>
    </citation>
    <scope>NUCLEOTIDE SEQUENCE [LARGE SCALE GENOMIC DNA]</scope>
    <source>
        <strain evidence="8 9">AHT28</strain>
    </source>
</reference>
<keyword evidence="3" id="KW-0547">Nucleotide-binding</keyword>
<keyword evidence="9" id="KW-1185">Reference proteome</keyword>
<dbReference type="EMBL" id="MIJE01000001">
    <property type="protein sequence ID" value="OEF98776.1"/>
    <property type="molecule type" value="Genomic_DNA"/>
</dbReference>
<dbReference type="PANTHER" id="PTHR35526:SF3">
    <property type="entry name" value="ANTI-SIGMA-F FACTOR RSBW"/>
    <property type="match status" value="1"/>
</dbReference>
<dbReference type="STRING" id="766136.BHF68_02055"/>
<keyword evidence="1" id="KW-0723">Serine/threonine-protein kinase</keyword>
<evidence type="ECO:0000256" key="2">
    <source>
        <dbReference type="ARBA" id="ARBA00022679"/>
    </source>
</evidence>
<evidence type="ECO:0000256" key="6">
    <source>
        <dbReference type="ARBA" id="ARBA00022969"/>
    </source>
</evidence>
<evidence type="ECO:0000256" key="1">
    <source>
        <dbReference type="ARBA" id="ARBA00022527"/>
    </source>
</evidence>
<dbReference type="GO" id="GO:0030435">
    <property type="term" value="P:sporulation resulting in formation of a cellular spore"/>
    <property type="evidence" value="ECO:0007669"/>
    <property type="project" value="UniProtKB-KW"/>
</dbReference>
<dbReference type="OrthoDB" id="9768808at2"/>
<keyword evidence="5" id="KW-0067">ATP-binding</keyword>
<gene>
    <name evidence="8" type="ORF">BHF68_02055</name>
</gene>
<dbReference type="NCBIfam" id="TIGR01925">
    <property type="entry name" value="spIIAB"/>
    <property type="match status" value="1"/>
</dbReference>
<dbReference type="InterPro" id="IPR050267">
    <property type="entry name" value="Anti-sigma-factor_SerPK"/>
</dbReference>
<sequence length="140" mass="15307">MILSFSSVSGNEGFARATVAAFAAKLDPTIEELEDIKTAVSEAVTNAIIHGYNNQEAMVYLEATIVNNVIEIIVKDEGCGIADLELAREATYTSRPDLERSGMGFTIMEHLVDEIEIMSIVEKGTQITMRKKIQNSVPVN</sequence>
<dbReference type="GO" id="GO:0042174">
    <property type="term" value="P:negative regulation of sporulation resulting in formation of a cellular spore"/>
    <property type="evidence" value="ECO:0007669"/>
    <property type="project" value="InterPro"/>
</dbReference>
<dbReference type="HAMAP" id="MF_00637">
    <property type="entry name" value="Anti_sigma_F"/>
    <property type="match status" value="1"/>
</dbReference>
<keyword evidence="6" id="KW-0749">Sporulation</keyword>
<accession>A0A1E5G6G5</accession>
<keyword evidence="2" id="KW-0808">Transferase</keyword>
<dbReference type="InterPro" id="IPR003594">
    <property type="entry name" value="HATPase_dom"/>
</dbReference>
<dbReference type="SUPFAM" id="SSF55874">
    <property type="entry name" value="ATPase domain of HSP90 chaperone/DNA topoisomerase II/histidine kinase"/>
    <property type="match status" value="1"/>
</dbReference>
<evidence type="ECO:0000256" key="4">
    <source>
        <dbReference type="ARBA" id="ARBA00022777"/>
    </source>
</evidence>
<evidence type="ECO:0000256" key="5">
    <source>
        <dbReference type="ARBA" id="ARBA00022840"/>
    </source>
</evidence>
<dbReference type="InterPro" id="IPR010194">
    <property type="entry name" value="Anti-sigma_F"/>
</dbReference>
<dbReference type="Pfam" id="PF13581">
    <property type="entry name" value="HATPase_c_2"/>
    <property type="match status" value="1"/>
</dbReference>
<feature type="domain" description="Histidine kinase/HSP90-like ATPase" evidence="7">
    <location>
        <begin position="31"/>
        <end position="135"/>
    </location>
</feature>
<name>A0A1E5G6G5_9FIRM</name>
<evidence type="ECO:0000313" key="9">
    <source>
        <dbReference type="Proteomes" id="UP000094296"/>
    </source>
</evidence>
<dbReference type="AlphaFoldDB" id="A0A1E5G6G5"/>
<dbReference type="Proteomes" id="UP000094296">
    <property type="component" value="Unassembled WGS sequence"/>
</dbReference>
<dbReference type="GO" id="GO:0016989">
    <property type="term" value="F:sigma factor antagonist activity"/>
    <property type="evidence" value="ECO:0007669"/>
    <property type="project" value="InterPro"/>
</dbReference>
<evidence type="ECO:0000256" key="3">
    <source>
        <dbReference type="ARBA" id="ARBA00022741"/>
    </source>
</evidence>
<dbReference type="SMART" id="SM00387">
    <property type="entry name" value="HATPase_c"/>
    <property type="match status" value="1"/>
</dbReference>
<keyword evidence="4" id="KW-0418">Kinase</keyword>
<dbReference type="InterPro" id="IPR036890">
    <property type="entry name" value="HATPase_C_sf"/>
</dbReference>
<evidence type="ECO:0000313" key="8">
    <source>
        <dbReference type="EMBL" id="OEF98776.1"/>
    </source>
</evidence>
<comment type="caution">
    <text evidence="8">The sequence shown here is derived from an EMBL/GenBank/DDBJ whole genome shotgun (WGS) entry which is preliminary data.</text>
</comment>
<evidence type="ECO:0000259" key="7">
    <source>
        <dbReference type="SMART" id="SM00387"/>
    </source>
</evidence>